<dbReference type="Proteomes" id="UP001432027">
    <property type="component" value="Unassembled WGS sequence"/>
</dbReference>
<dbReference type="InterPro" id="IPR001810">
    <property type="entry name" value="F-box_dom"/>
</dbReference>
<dbReference type="EMBL" id="BTSX01000002">
    <property type="protein sequence ID" value="GMS83858.1"/>
    <property type="molecule type" value="Genomic_DNA"/>
</dbReference>
<accession>A0AAV5SP21</accession>
<proteinExistence type="predicted"/>
<organism evidence="2 3">
    <name type="scientific">Pristionchus entomophagus</name>
    <dbReference type="NCBI Taxonomy" id="358040"/>
    <lineage>
        <taxon>Eukaryota</taxon>
        <taxon>Metazoa</taxon>
        <taxon>Ecdysozoa</taxon>
        <taxon>Nematoda</taxon>
        <taxon>Chromadorea</taxon>
        <taxon>Rhabditida</taxon>
        <taxon>Rhabditina</taxon>
        <taxon>Diplogasteromorpha</taxon>
        <taxon>Diplogasteroidea</taxon>
        <taxon>Neodiplogasteridae</taxon>
        <taxon>Pristionchus</taxon>
    </lineage>
</organism>
<evidence type="ECO:0000259" key="1">
    <source>
        <dbReference type="PROSITE" id="PS50181"/>
    </source>
</evidence>
<comment type="caution">
    <text evidence="2">The sequence shown here is derived from an EMBL/GenBank/DDBJ whole genome shotgun (WGS) entry which is preliminary data.</text>
</comment>
<sequence>SAEEISIGSMETLKNPFLSLANELIEKIIHYLSMEDRANLGEINDRLRIIERNAGYRRLMKIEISDMKHNGIVIRDGSNSSYKDFPINEIVRNDSSFAGIASYFKNASTQELLIKGHIDEERQRMVQLALKTVTFQKLIIAVTDQYSISIINDLLINRRSLKELEIQWKNGIGINVERARKMILELPSLEKFTLIATESRVLLVNEDSFLHLV</sequence>
<name>A0AAV5SP21_9BILA</name>
<feature type="non-terminal residue" evidence="2">
    <location>
        <position position="213"/>
    </location>
</feature>
<evidence type="ECO:0000313" key="2">
    <source>
        <dbReference type="EMBL" id="GMS83858.1"/>
    </source>
</evidence>
<reference evidence="2" key="1">
    <citation type="submission" date="2023-10" db="EMBL/GenBank/DDBJ databases">
        <title>Genome assembly of Pristionchus species.</title>
        <authorList>
            <person name="Yoshida K."/>
            <person name="Sommer R.J."/>
        </authorList>
    </citation>
    <scope>NUCLEOTIDE SEQUENCE</scope>
    <source>
        <strain evidence="2">RS0144</strain>
    </source>
</reference>
<evidence type="ECO:0000313" key="3">
    <source>
        <dbReference type="Proteomes" id="UP001432027"/>
    </source>
</evidence>
<feature type="non-terminal residue" evidence="2">
    <location>
        <position position="1"/>
    </location>
</feature>
<dbReference type="PROSITE" id="PS50181">
    <property type="entry name" value="FBOX"/>
    <property type="match status" value="1"/>
</dbReference>
<protein>
    <recommendedName>
        <fullName evidence="1">F-box domain-containing protein</fullName>
    </recommendedName>
</protein>
<gene>
    <name evidence="2" type="ORF">PENTCL1PPCAC_6033</name>
</gene>
<keyword evidence="3" id="KW-1185">Reference proteome</keyword>
<dbReference type="AlphaFoldDB" id="A0AAV5SP21"/>
<feature type="domain" description="F-box" evidence="1">
    <location>
        <begin position="14"/>
        <end position="59"/>
    </location>
</feature>